<dbReference type="PANTHER" id="PTHR31063">
    <property type="entry name" value="PROTEIN CBG08668"/>
    <property type="match status" value="1"/>
</dbReference>
<name>A0A016WJS5_9BILA</name>
<proteinExistence type="predicted"/>
<evidence type="ECO:0000313" key="1">
    <source>
        <dbReference type="EMBL" id="EYC39866.1"/>
    </source>
</evidence>
<protein>
    <recommendedName>
        <fullName evidence="3">IBR domain-containing protein</fullName>
    </recommendedName>
</protein>
<evidence type="ECO:0008006" key="3">
    <source>
        <dbReference type="Google" id="ProtNLM"/>
    </source>
</evidence>
<dbReference type="PANTHER" id="PTHR31063:SF4">
    <property type="entry name" value="IBR DOMAIN-CONTAINING PROTEIN"/>
    <property type="match status" value="1"/>
</dbReference>
<reference evidence="2" key="1">
    <citation type="journal article" date="2015" name="Nat. Genet.">
        <title>The genome and transcriptome of the zoonotic hookworm Ancylostoma ceylanicum identify infection-specific gene families.</title>
        <authorList>
            <person name="Schwarz E.M."/>
            <person name="Hu Y."/>
            <person name="Antoshechkin I."/>
            <person name="Miller M.M."/>
            <person name="Sternberg P.W."/>
            <person name="Aroian R.V."/>
        </authorList>
    </citation>
    <scope>NUCLEOTIDE SEQUENCE</scope>
    <source>
        <strain evidence="2">HY135</strain>
    </source>
</reference>
<gene>
    <name evidence="1" type="primary">Acey_s0638.g973</name>
    <name evidence="1" type="ORF">Y032_0638g973</name>
</gene>
<organism evidence="1 2">
    <name type="scientific">Ancylostoma ceylanicum</name>
    <dbReference type="NCBI Taxonomy" id="53326"/>
    <lineage>
        <taxon>Eukaryota</taxon>
        <taxon>Metazoa</taxon>
        <taxon>Ecdysozoa</taxon>
        <taxon>Nematoda</taxon>
        <taxon>Chromadorea</taxon>
        <taxon>Rhabditida</taxon>
        <taxon>Rhabditina</taxon>
        <taxon>Rhabditomorpha</taxon>
        <taxon>Strongyloidea</taxon>
        <taxon>Ancylostomatidae</taxon>
        <taxon>Ancylostomatinae</taxon>
        <taxon>Ancylostoma</taxon>
    </lineage>
</organism>
<evidence type="ECO:0000313" key="2">
    <source>
        <dbReference type="Proteomes" id="UP000024635"/>
    </source>
</evidence>
<dbReference type="OrthoDB" id="5787359at2759"/>
<keyword evidence="2" id="KW-1185">Reference proteome</keyword>
<dbReference type="SUPFAM" id="SSF57850">
    <property type="entry name" value="RING/U-box"/>
    <property type="match status" value="1"/>
</dbReference>
<dbReference type="Proteomes" id="UP000024635">
    <property type="component" value="Unassembled WGS sequence"/>
</dbReference>
<dbReference type="CDD" id="cd20335">
    <property type="entry name" value="BRcat_RBR"/>
    <property type="match status" value="1"/>
</dbReference>
<accession>A0A016WJS5</accession>
<dbReference type="AlphaFoldDB" id="A0A016WJS5"/>
<comment type="caution">
    <text evidence="1">The sequence shown here is derived from an EMBL/GenBank/DDBJ whole genome shotgun (WGS) entry which is preliminary data.</text>
</comment>
<dbReference type="EMBL" id="JARK01000238">
    <property type="protein sequence ID" value="EYC39866.1"/>
    <property type="molecule type" value="Genomic_DNA"/>
</dbReference>
<sequence>MSLGCVVMLLLKLSPRKKVFSARTTTPPYRTIPGDLYPVWQTSLFEIFCKRFGLSCRWSSQWSRFLGAIRWCGGSICHHYVEVSDQPIGASCVACTEADHSFAASIINYYFEGPDVIADADSSPVDISPVLDASVAWPSRMSRHQVRFRSRSTSLVSRAESCPGCAPPASYFRGDVVPLQLSSQIDTSHIKFVDHRFHLGRAVGYQYGIICEAESRCEQLWRYRISLPHFSFDGNFSPLLFPIFSRLQRNFFETTRRHPVSKPIGYDYDSNDRENDLECFSEDLSSSDYSEIQQTQRTITLGDYLFYEQPSTSTKTVRKNHGDSELSCSCENTSVKPPALIDVSEATKSTHIFEIVDVKVNDMYGADLRQQITPLVPGYCTLQWFGEKRACVKTKPTFKLFFALFFEIGSDRRTLTIRINTNTPFSADFSRVDLLKMLAKRRKFKLLFSDLLKFVLETIETEPRQHENNRNRETKKRFLPETNSERLAVKATRACEHDQIAFIEPHYTFEDFDIASSVEENLAICCRCTSNFKIDLFLTLYGTMCRQCIASYVVHQLRLSRFPLQIPLVSATGNSSIDLLYAILPRSVVSLIIKKSYAHFYTIHHPEAVFTKCPWCSVPFVLSERSEFNACTCAECGCFWCYLCNSEPHWPMNCGEFREWKKKWDAQYFFEKFNLDEGERLLRISCCCDRIFYAPENSAHKAICPNKRCKGRFEQEGLITAAYLFRWKFWARYRKEEHKRGDKGGWSITTEYLEPEKLISKEFAKVKSFTTM</sequence>